<comment type="subcellular location">
    <subcellularLocation>
        <location evidence="1 6">Nucleus</location>
    </subcellularLocation>
</comment>
<organism evidence="8 9">
    <name type="scientific">Pichia kluyveri</name>
    <name type="common">Yeast</name>
    <dbReference type="NCBI Taxonomy" id="36015"/>
    <lineage>
        <taxon>Eukaryota</taxon>
        <taxon>Fungi</taxon>
        <taxon>Dikarya</taxon>
        <taxon>Ascomycota</taxon>
        <taxon>Saccharomycotina</taxon>
        <taxon>Pichiomycetes</taxon>
        <taxon>Pichiales</taxon>
        <taxon>Pichiaceae</taxon>
        <taxon>Pichia</taxon>
    </lineage>
</organism>
<feature type="compositionally biased region" description="Basic and acidic residues" evidence="7">
    <location>
        <begin position="183"/>
        <end position="192"/>
    </location>
</feature>
<dbReference type="Proteomes" id="UP001378960">
    <property type="component" value="Unassembled WGS sequence"/>
</dbReference>
<keyword evidence="4 6" id="KW-0694">RNA-binding</keyword>
<gene>
    <name evidence="8" type="ORF">DAPK24_004900</name>
</gene>
<dbReference type="GO" id="GO:0000178">
    <property type="term" value="C:exosome (RNase complex)"/>
    <property type="evidence" value="ECO:0007669"/>
    <property type="project" value="TreeGrafter"/>
</dbReference>
<dbReference type="InterPro" id="IPR007146">
    <property type="entry name" value="Sas10/Utp3/C1D"/>
</dbReference>
<evidence type="ECO:0000256" key="2">
    <source>
        <dbReference type="ARBA" id="ARBA00009154"/>
    </source>
</evidence>
<protein>
    <recommendedName>
        <fullName evidence="6">Exosome complex protein</fullName>
    </recommendedName>
</protein>
<dbReference type="PANTHER" id="PTHR15341:SF3">
    <property type="entry name" value="NUCLEAR NUCLEIC ACID-BINDING PROTEIN C1D"/>
    <property type="match status" value="1"/>
</dbReference>
<dbReference type="GO" id="GO:0000460">
    <property type="term" value="P:maturation of 5.8S rRNA"/>
    <property type="evidence" value="ECO:0007669"/>
    <property type="project" value="TreeGrafter"/>
</dbReference>
<evidence type="ECO:0000256" key="4">
    <source>
        <dbReference type="ARBA" id="ARBA00022884"/>
    </source>
</evidence>
<proteinExistence type="inferred from homology"/>
<sequence length="209" mass="24053">MEVEGVNKLLGNLNELVNSITESIKDNLVDKTLIESLEEISKIGEIEHTETLNELEQAKLLNIYSYILVSLYFTSLKLCGDKINNESPIMFEIKRVKEYMDKVKLAEDQFLKKETKEQRKERESENFIKKHIGVTGNEPAVSKTHFGSHVRFNNEEEKLIVDAKNSKDSSKKKPKNNNNSKLSSDKIDDSNSKIHKNKNKNKSKNKNKK</sequence>
<evidence type="ECO:0000256" key="3">
    <source>
        <dbReference type="ARBA" id="ARBA00022552"/>
    </source>
</evidence>
<dbReference type="PANTHER" id="PTHR15341">
    <property type="entry name" value="SUN-COR STEROID HORMONE RECEPTOR CO-REPRESSOR"/>
    <property type="match status" value="1"/>
</dbReference>
<keyword evidence="5 6" id="KW-0539">Nucleus</keyword>
<feature type="region of interest" description="Disordered" evidence="7">
    <location>
        <begin position="157"/>
        <end position="209"/>
    </location>
</feature>
<evidence type="ECO:0000256" key="5">
    <source>
        <dbReference type="ARBA" id="ARBA00023242"/>
    </source>
</evidence>
<dbReference type="AlphaFoldDB" id="A0AAV5QXN0"/>
<dbReference type="GO" id="GO:0003723">
    <property type="term" value="F:RNA binding"/>
    <property type="evidence" value="ECO:0007669"/>
    <property type="project" value="UniProtKB-UniRule"/>
</dbReference>
<dbReference type="Pfam" id="PF04000">
    <property type="entry name" value="Sas10_Utp3"/>
    <property type="match status" value="1"/>
</dbReference>
<evidence type="ECO:0000256" key="1">
    <source>
        <dbReference type="ARBA" id="ARBA00004123"/>
    </source>
</evidence>
<feature type="compositionally biased region" description="Basic residues" evidence="7">
    <location>
        <begin position="193"/>
        <end position="209"/>
    </location>
</feature>
<keyword evidence="3 6" id="KW-0698">rRNA processing</keyword>
<feature type="compositionally biased region" description="Basic and acidic residues" evidence="7">
    <location>
        <begin position="157"/>
        <end position="171"/>
    </location>
</feature>
<dbReference type="GO" id="GO:0003677">
    <property type="term" value="F:DNA binding"/>
    <property type="evidence" value="ECO:0007669"/>
    <property type="project" value="TreeGrafter"/>
</dbReference>
<reference evidence="8 9" key="1">
    <citation type="journal article" date="2023" name="Elife">
        <title>Identification of key yeast species and microbe-microbe interactions impacting larval growth of Drosophila in the wild.</title>
        <authorList>
            <person name="Mure A."/>
            <person name="Sugiura Y."/>
            <person name="Maeda R."/>
            <person name="Honda K."/>
            <person name="Sakurai N."/>
            <person name="Takahashi Y."/>
            <person name="Watada M."/>
            <person name="Katoh T."/>
            <person name="Gotoh A."/>
            <person name="Gotoh Y."/>
            <person name="Taniguchi I."/>
            <person name="Nakamura K."/>
            <person name="Hayashi T."/>
            <person name="Katayama T."/>
            <person name="Uemura T."/>
            <person name="Hattori Y."/>
        </authorList>
    </citation>
    <scope>NUCLEOTIDE SEQUENCE [LARGE SCALE GENOMIC DNA]</scope>
    <source>
        <strain evidence="8 9">PK-24</strain>
    </source>
</reference>
<comment type="similarity">
    <text evidence="2 6">Belongs to the C1D family.</text>
</comment>
<evidence type="ECO:0000313" key="9">
    <source>
        <dbReference type="Proteomes" id="UP001378960"/>
    </source>
</evidence>
<evidence type="ECO:0000256" key="7">
    <source>
        <dbReference type="SAM" id="MobiDB-lite"/>
    </source>
</evidence>
<dbReference type="EMBL" id="BTGB01000001">
    <property type="protein sequence ID" value="GMM43915.1"/>
    <property type="molecule type" value="Genomic_DNA"/>
</dbReference>
<accession>A0AAV5QXN0</accession>
<evidence type="ECO:0000313" key="8">
    <source>
        <dbReference type="EMBL" id="GMM43915.1"/>
    </source>
</evidence>
<name>A0AAV5QXN0_PICKL</name>
<dbReference type="GO" id="GO:0010468">
    <property type="term" value="P:regulation of gene expression"/>
    <property type="evidence" value="ECO:0007669"/>
    <property type="project" value="TreeGrafter"/>
</dbReference>
<dbReference type="InterPro" id="IPR011082">
    <property type="entry name" value="Exosome-assoc_fac/DNA_repair"/>
</dbReference>
<comment type="caution">
    <text evidence="8">The sequence shown here is derived from an EMBL/GenBank/DDBJ whole genome shotgun (WGS) entry which is preliminary data.</text>
</comment>
<evidence type="ECO:0000256" key="6">
    <source>
        <dbReference type="RuleBase" id="RU368003"/>
    </source>
</evidence>
<keyword evidence="9" id="KW-1185">Reference proteome</keyword>
<dbReference type="GO" id="GO:0005730">
    <property type="term" value="C:nucleolus"/>
    <property type="evidence" value="ECO:0007669"/>
    <property type="project" value="TreeGrafter"/>
</dbReference>
<comment type="function">
    <text evidence="6">Required for exosome-dependent processing of pre-rRNA and small nucleolar RNA (snRNA) precursors. Involved in processing of 35S pre-rRNA at the A0, A1 and A2 sites.</text>
</comment>